<evidence type="ECO:0000256" key="1">
    <source>
        <dbReference type="SAM" id="Coils"/>
    </source>
</evidence>
<feature type="domain" description="CT398-like coiled coil hairpin" evidence="3">
    <location>
        <begin position="14"/>
        <end position="192"/>
    </location>
</feature>
<gene>
    <name evidence="4" type="ORF">GU90_04425</name>
</gene>
<feature type="coiled-coil region" evidence="1">
    <location>
        <begin position="37"/>
        <end position="171"/>
    </location>
</feature>
<keyword evidence="1" id="KW-0175">Coiled coil</keyword>
<evidence type="ECO:0000259" key="3">
    <source>
        <dbReference type="Pfam" id="PF24481"/>
    </source>
</evidence>
<dbReference type="InterPro" id="IPR056003">
    <property type="entry name" value="CT398_CC_hairpin"/>
</dbReference>
<comment type="caution">
    <text evidence="4">The sequence shown here is derived from an EMBL/GenBank/DDBJ whole genome shotgun (WGS) entry which is preliminary data.</text>
</comment>
<organism evidence="4 5">
    <name type="scientific">Saccharopolyspora rectivirgula</name>
    <dbReference type="NCBI Taxonomy" id="28042"/>
    <lineage>
        <taxon>Bacteria</taxon>
        <taxon>Bacillati</taxon>
        <taxon>Actinomycetota</taxon>
        <taxon>Actinomycetes</taxon>
        <taxon>Pseudonocardiales</taxon>
        <taxon>Pseudonocardiaceae</taxon>
        <taxon>Saccharopolyspora</taxon>
    </lineage>
</organism>
<dbReference type="AlphaFoldDB" id="A0A073B168"/>
<sequence length="244" mass="27618">MKADPAAQRRLLELAQVDADLNRVKHRRRTLAELEEIGRAERELQAKRDELVLAQTSYGDLEREVKRLEKEIEQLRARKERDERMMSSGGSAKQLEELEHELQTLARRQDVLEEELLEVMEQREALEANVTRSKQAVAEAEQALEDAKYRRDEELADLEAAQARRAKERELLINALPAELAALYERILQQRGIAAGPLQGSRCGACRLELDRSTLKDLREAAPDDVVRCSECGAVLVRTGGAGE</sequence>
<evidence type="ECO:0000313" key="5">
    <source>
        <dbReference type="Proteomes" id="UP000031419"/>
    </source>
</evidence>
<accession>A0A073B168</accession>
<evidence type="ECO:0000313" key="4">
    <source>
        <dbReference type="EMBL" id="KEI45360.1"/>
    </source>
</evidence>
<evidence type="ECO:0000259" key="2">
    <source>
        <dbReference type="Pfam" id="PF02591"/>
    </source>
</evidence>
<dbReference type="Gene3D" id="1.10.287.1490">
    <property type="match status" value="1"/>
</dbReference>
<reference evidence="4 5" key="1">
    <citation type="submission" date="2014-06" db="EMBL/GenBank/DDBJ databases">
        <title>Saccharopolyspora rectivirgula DSM-43113 Genome sequencing.</title>
        <authorList>
            <person name="Barrera C."/>
            <person name="Millon L."/>
            <person name="Rognon B."/>
            <person name="Zaugg C."/>
            <person name="Monod M."/>
        </authorList>
    </citation>
    <scope>NUCLEOTIDE SEQUENCE [LARGE SCALE GENOMIC DNA]</scope>
    <source>
        <strain evidence="4 5">DSM 43113</strain>
    </source>
</reference>
<feature type="domain" description="C4-type zinc ribbon" evidence="2">
    <location>
        <begin position="202"/>
        <end position="236"/>
    </location>
</feature>
<dbReference type="eggNOG" id="COG1579">
    <property type="taxonomic scope" value="Bacteria"/>
</dbReference>
<dbReference type="Proteomes" id="UP000031419">
    <property type="component" value="Unassembled WGS sequence"/>
</dbReference>
<dbReference type="InterPro" id="IPR003743">
    <property type="entry name" value="Zf-RING_7"/>
</dbReference>
<dbReference type="RefSeq" id="WP_029720603.1">
    <property type="nucleotide sequence ID" value="NZ_JAJUIW010000010.1"/>
</dbReference>
<dbReference type="OrthoDB" id="9784388at2"/>
<dbReference type="Pfam" id="PF24481">
    <property type="entry name" value="CT398_CC"/>
    <property type="match status" value="1"/>
</dbReference>
<dbReference type="STRING" id="28042.GU90_04425"/>
<dbReference type="EMBL" id="JNVU01000013">
    <property type="protein sequence ID" value="KEI45360.1"/>
    <property type="molecule type" value="Genomic_DNA"/>
</dbReference>
<proteinExistence type="predicted"/>
<dbReference type="InterPro" id="IPR052376">
    <property type="entry name" value="Oxidative_Scav/Glycosyltrans"/>
</dbReference>
<protein>
    <submittedName>
        <fullName evidence="4">Zn-ribbon protein</fullName>
    </submittedName>
</protein>
<dbReference type="Pfam" id="PF02591">
    <property type="entry name" value="Zn_ribbon_9"/>
    <property type="match status" value="1"/>
</dbReference>
<keyword evidence="5" id="KW-1185">Reference proteome</keyword>
<dbReference type="PANTHER" id="PTHR39082">
    <property type="entry name" value="PHOSPHOLIPASE C-BETA-2-RELATED"/>
    <property type="match status" value="1"/>
</dbReference>
<name>A0A073B168_9PSEU</name>
<dbReference type="PANTHER" id="PTHR39082:SF1">
    <property type="entry name" value="SCAVENGER RECEPTOR CLASS A MEMBER 3"/>
    <property type="match status" value="1"/>
</dbReference>